<keyword evidence="1" id="KW-1133">Transmembrane helix</keyword>
<dbReference type="SUPFAM" id="SSF159121">
    <property type="entry name" value="BC4932-like"/>
    <property type="match status" value="1"/>
</dbReference>
<dbReference type="Pfam" id="PF06486">
    <property type="entry name" value="DUF1093"/>
    <property type="match status" value="1"/>
</dbReference>
<feature type="transmembrane region" description="Helical" evidence="1">
    <location>
        <begin position="15"/>
        <end position="33"/>
    </location>
</feature>
<dbReference type="Proteomes" id="UP000271889">
    <property type="component" value="Unassembled WGS sequence"/>
</dbReference>
<proteinExistence type="predicted"/>
<evidence type="ECO:0000313" key="2">
    <source>
        <dbReference type="EMBL" id="VDK85182.1"/>
    </source>
</evidence>
<gene>
    <name evidence="2" type="ORF">CGOC_LOCUS8410</name>
</gene>
<dbReference type="InterPro" id="IPR036166">
    <property type="entry name" value="YxeA-like_sf"/>
</dbReference>
<organism evidence="2 3">
    <name type="scientific">Cylicostephanus goldi</name>
    <name type="common">Nematode worm</name>
    <dbReference type="NCBI Taxonomy" id="71465"/>
    <lineage>
        <taxon>Eukaryota</taxon>
        <taxon>Metazoa</taxon>
        <taxon>Ecdysozoa</taxon>
        <taxon>Nematoda</taxon>
        <taxon>Chromadorea</taxon>
        <taxon>Rhabditida</taxon>
        <taxon>Rhabditina</taxon>
        <taxon>Rhabditomorpha</taxon>
        <taxon>Strongyloidea</taxon>
        <taxon>Strongylidae</taxon>
        <taxon>Cylicostephanus</taxon>
    </lineage>
</organism>
<name>A0A3P6TAN1_CYLGO</name>
<keyword evidence="1" id="KW-0472">Membrane</keyword>
<dbReference type="Gene3D" id="2.40.50.480">
    <property type="match status" value="1"/>
</dbReference>
<sequence>MVGGRCMKQGVKKGALGLAVCAGIVGSLLWLIGPRFLLRATAQDAYVKINAPGVSSPEKDSEGNVHEYYVHTLTAVFKDKTTKTLTVGSANRGRPLRTGAYLLLKVNSRNDVESFEEVLRKDIPSDIADMLDKQPNTITS</sequence>
<dbReference type="EMBL" id="UYRV01030823">
    <property type="protein sequence ID" value="VDK85182.1"/>
    <property type="molecule type" value="Genomic_DNA"/>
</dbReference>
<evidence type="ECO:0000313" key="3">
    <source>
        <dbReference type="Proteomes" id="UP000271889"/>
    </source>
</evidence>
<evidence type="ECO:0000256" key="1">
    <source>
        <dbReference type="SAM" id="Phobius"/>
    </source>
</evidence>
<protein>
    <recommendedName>
        <fullName evidence="4">YxeA family protein</fullName>
    </recommendedName>
</protein>
<accession>A0A3P6TAN1</accession>
<keyword evidence="1" id="KW-0812">Transmembrane</keyword>
<dbReference type="InterPro" id="IPR006542">
    <property type="entry name" value="DUF1093"/>
</dbReference>
<keyword evidence="3" id="KW-1185">Reference proteome</keyword>
<evidence type="ECO:0008006" key="4">
    <source>
        <dbReference type="Google" id="ProtNLM"/>
    </source>
</evidence>
<reference evidence="2 3" key="1">
    <citation type="submission" date="2018-11" db="EMBL/GenBank/DDBJ databases">
        <authorList>
            <consortium name="Pathogen Informatics"/>
        </authorList>
    </citation>
    <scope>NUCLEOTIDE SEQUENCE [LARGE SCALE GENOMIC DNA]</scope>
</reference>
<dbReference type="AlphaFoldDB" id="A0A3P6TAN1"/>